<dbReference type="Proteomes" id="UP000828390">
    <property type="component" value="Unassembled WGS sequence"/>
</dbReference>
<name>A0A9D3Y8U1_DREPO</name>
<organism evidence="1 2">
    <name type="scientific">Dreissena polymorpha</name>
    <name type="common">Zebra mussel</name>
    <name type="synonym">Mytilus polymorpha</name>
    <dbReference type="NCBI Taxonomy" id="45954"/>
    <lineage>
        <taxon>Eukaryota</taxon>
        <taxon>Metazoa</taxon>
        <taxon>Spiralia</taxon>
        <taxon>Lophotrochozoa</taxon>
        <taxon>Mollusca</taxon>
        <taxon>Bivalvia</taxon>
        <taxon>Autobranchia</taxon>
        <taxon>Heteroconchia</taxon>
        <taxon>Euheterodonta</taxon>
        <taxon>Imparidentia</taxon>
        <taxon>Neoheterodontei</taxon>
        <taxon>Myida</taxon>
        <taxon>Dreissenoidea</taxon>
        <taxon>Dreissenidae</taxon>
        <taxon>Dreissena</taxon>
    </lineage>
</organism>
<evidence type="ECO:0000313" key="1">
    <source>
        <dbReference type="EMBL" id="KAH3695705.1"/>
    </source>
</evidence>
<dbReference type="EMBL" id="JAIWYP010000016">
    <property type="protein sequence ID" value="KAH3695705.1"/>
    <property type="molecule type" value="Genomic_DNA"/>
</dbReference>
<accession>A0A9D3Y8U1</accession>
<sequence>MTTLLPEVNRVVTFSTPATGKLGTVTALLPDVNKVHRQSALLSQVNRAVTVSTPATGK</sequence>
<reference evidence="1" key="2">
    <citation type="submission" date="2020-11" db="EMBL/GenBank/DDBJ databases">
        <authorList>
            <person name="McCartney M.A."/>
            <person name="Auch B."/>
            <person name="Kono T."/>
            <person name="Mallez S."/>
            <person name="Becker A."/>
            <person name="Gohl D.M."/>
            <person name="Silverstein K.A.T."/>
            <person name="Koren S."/>
            <person name="Bechman K.B."/>
            <person name="Herman A."/>
            <person name="Abrahante J.E."/>
            <person name="Garbe J."/>
        </authorList>
    </citation>
    <scope>NUCLEOTIDE SEQUENCE</scope>
    <source>
        <strain evidence="1">Duluth1</strain>
        <tissue evidence="1">Whole animal</tissue>
    </source>
</reference>
<evidence type="ECO:0000313" key="2">
    <source>
        <dbReference type="Proteomes" id="UP000828390"/>
    </source>
</evidence>
<keyword evidence="2" id="KW-1185">Reference proteome</keyword>
<protein>
    <submittedName>
        <fullName evidence="1">Uncharacterized protein</fullName>
    </submittedName>
</protein>
<comment type="caution">
    <text evidence="1">The sequence shown here is derived from an EMBL/GenBank/DDBJ whole genome shotgun (WGS) entry which is preliminary data.</text>
</comment>
<gene>
    <name evidence="1" type="ORF">DPMN_083163</name>
</gene>
<dbReference type="AlphaFoldDB" id="A0A9D3Y8U1"/>
<proteinExistence type="predicted"/>
<reference evidence="1" key="1">
    <citation type="journal article" date="2019" name="bioRxiv">
        <title>The Genome of the Zebra Mussel, Dreissena polymorpha: A Resource for Invasive Species Research.</title>
        <authorList>
            <person name="McCartney M.A."/>
            <person name="Auch B."/>
            <person name="Kono T."/>
            <person name="Mallez S."/>
            <person name="Zhang Y."/>
            <person name="Obille A."/>
            <person name="Becker A."/>
            <person name="Abrahante J.E."/>
            <person name="Garbe J."/>
            <person name="Badalamenti J.P."/>
            <person name="Herman A."/>
            <person name="Mangelson H."/>
            <person name="Liachko I."/>
            <person name="Sullivan S."/>
            <person name="Sone E.D."/>
            <person name="Koren S."/>
            <person name="Silverstein K.A.T."/>
            <person name="Beckman K.B."/>
            <person name="Gohl D.M."/>
        </authorList>
    </citation>
    <scope>NUCLEOTIDE SEQUENCE</scope>
    <source>
        <strain evidence="1">Duluth1</strain>
        <tissue evidence="1">Whole animal</tissue>
    </source>
</reference>